<keyword evidence="11" id="KW-1064">Adaptive immunity</keyword>
<evidence type="ECO:0000256" key="16">
    <source>
        <dbReference type="ARBA" id="ARBA00030728"/>
    </source>
</evidence>
<feature type="domain" description="MACPF" evidence="22">
    <location>
        <begin position="38"/>
        <end position="353"/>
    </location>
</feature>
<organism evidence="23 24">
    <name type="scientific">Chelonoidis abingdonii</name>
    <name type="common">Abingdon island giant tortoise</name>
    <name type="synonym">Testudo abingdonii</name>
    <dbReference type="NCBI Taxonomy" id="106734"/>
    <lineage>
        <taxon>Eukaryota</taxon>
        <taxon>Metazoa</taxon>
        <taxon>Chordata</taxon>
        <taxon>Craniata</taxon>
        <taxon>Vertebrata</taxon>
        <taxon>Euteleostomi</taxon>
        <taxon>Archelosauria</taxon>
        <taxon>Testudinata</taxon>
        <taxon>Testudines</taxon>
        <taxon>Cryptodira</taxon>
        <taxon>Durocryptodira</taxon>
        <taxon>Testudinoidea</taxon>
        <taxon>Testudinidae</taxon>
        <taxon>Chelonoidis</taxon>
    </lineage>
</organism>
<evidence type="ECO:0000313" key="24">
    <source>
        <dbReference type="Proteomes" id="UP000694404"/>
    </source>
</evidence>
<evidence type="ECO:0000256" key="15">
    <source>
        <dbReference type="ARBA" id="ARBA00023329"/>
    </source>
</evidence>
<dbReference type="GO" id="GO:0061474">
    <property type="term" value="C:phagolysosome membrane"/>
    <property type="evidence" value="ECO:0007669"/>
    <property type="project" value="Ensembl"/>
</dbReference>
<keyword evidence="10 20" id="KW-1133">Transmembrane helix</keyword>
<dbReference type="CDD" id="cd22579">
    <property type="entry name" value="MPEG1_P2"/>
    <property type="match status" value="1"/>
</dbReference>
<keyword evidence="14" id="KW-0325">Glycoprotein</keyword>
<keyword evidence="12 20" id="KW-0472">Membrane</keyword>
<evidence type="ECO:0000256" key="18">
    <source>
        <dbReference type="ARBA" id="ARBA00045689"/>
    </source>
</evidence>
<keyword evidence="15" id="KW-0968">Cytoplasmic vesicle</keyword>
<evidence type="ECO:0000259" key="22">
    <source>
        <dbReference type="PROSITE" id="PS51412"/>
    </source>
</evidence>
<sequence>LPSTAPAMNKLLGALLSWSLVAWVQGAERPPELPAAAGFQACKKVLNLPGMEVLPGGGWDNLRNLDMGRVISMGYSLCKTTEDGSYIIPDEVFTIPRKQSNLEINSEIIESWMDYQSAFAASVNTEVSLFSSLNGKFSSDFRKMKTHQVKDQAMTTRVQVRNLVYTVKFDPGAALDKGFRQQLVALAVHLENNQTRMADYLAEVLVLNYGTHVITSVDAGASLVQEDQIKSTFVQDNMSTRSAITAAAGASFHSIINFSVSESLSMENSFTKQYLSNRTNSRVESIGGVPFYPGITLKAWQVGTTNQLVAIDRSGLPLHFFITPRSLPELPSPTVKKLSRRVELAARRYYTFNTYPGCTDTTSPNFNFHANADDGSCKVAETNFTFGGAYQECVPLWGPDASVLCQGLEHRNPLTRGFSCPVGYTPVRLSTQEREEGYSHLECHSSCRLLLFCKRVCQDVFWLSKVQFSAFWCMARSQVPENSGYLFGGLFSSRSVNPLTNAQSCPSGFFQLRLFDQLQLCVSTDYEIGHRYSVPFGGLFSCETGNPLAGAHQGTVDDPYLKRCPAGFSQHLALISDGCQVEYCVQSATFTGGALPPVRLPPYTRPPAMTLVDTDTVLVTNANGERSWVKDAQTQLWRLGDPTETRHAAGLGGGGGLSGKATAGVTVAVTTGLAILIALAIYGSRRYKARGYRTVEEGQSLMPDSSAYGTAAELGEQCQQDPESQMG</sequence>
<dbReference type="InterPro" id="IPR020864">
    <property type="entry name" value="MACPF"/>
</dbReference>
<dbReference type="GO" id="GO:0002479">
    <property type="term" value="P:antigen processing and presentation of exogenous peptide antigen via MHC class I, TAP-dependent"/>
    <property type="evidence" value="ECO:0007669"/>
    <property type="project" value="Ensembl"/>
</dbReference>
<dbReference type="PROSITE" id="PS51412">
    <property type="entry name" value="MACPF_2"/>
    <property type="match status" value="1"/>
</dbReference>
<gene>
    <name evidence="23" type="primary">MPEG1</name>
</gene>
<evidence type="ECO:0000256" key="2">
    <source>
        <dbReference type="ARBA" id="ARBA00007256"/>
    </source>
</evidence>
<keyword evidence="4" id="KW-1134">Transmembrane beta strand</keyword>
<dbReference type="Proteomes" id="UP000694404">
    <property type="component" value="Unplaced"/>
</dbReference>
<dbReference type="GO" id="GO:0002250">
    <property type="term" value="P:adaptive immune response"/>
    <property type="evidence" value="ECO:0007669"/>
    <property type="project" value="UniProtKB-KW"/>
</dbReference>
<comment type="subcellular location">
    <subcellularLocation>
        <location evidence="1">Cytoplasmic vesicle</location>
        <location evidence="1">Phagosome membrane</location>
        <topology evidence="1">Multi-pass membrane protein</topology>
    </subcellularLocation>
</comment>
<reference evidence="23" key="2">
    <citation type="submission" date="2025-09" db="UniProtKB">
        <authorList>
            <consortium name="Ensembl"/>
        </authorList>
    </citation>
    <scope>IDENTIFICATION</scope>
</reference>
<evidence type="ECO:0000256" key="12">
    <source>
        <dbReference type="ARBA" id="ARBA00023136"/>
    </source>
</evidence>
<evidence type="ECO:0000256" key="19">
    <source>
        <dbReference type="SAM" id="MobiDB-lite"/>
    </source>
</evidence>
<dbReference type="OMA" id="QTHEEGY"/>
<evidence type="ECO:0000256" key="9">
    <source>
        <dbReference type="ARBA" id="ARBA00022859"/>
    </source>
</evidence>
<accession>A0A8C0J6P5</accession>
<evidence type="ECO:0000256" key="21">
    <source>
        <dbReference type="SAM" id="SignalP"/>
    </source>
</evidence>
<evidence type="ECO:0000256" key="20">
    <source>
        <dbReference type="SAM" id="Phobius"/>
    </source>
</evidence>
<evidence type="ECO:0000256" key="1">
    <source>
        <dbReference type="ARBA" id="ARBA00004265"/>
    </source>
</evidence>
<dbReference type="AlphaFoldDB" id="A0A8C0J6P5"/>
<protein>
    <recommendedName>
        <fullName evidence="3">Macrophage-expressed gene 1 protein</fullName>
    </recommendedName>
    <alternativeName>
        <fullName evidence="16">Perforin-2</fullName>
    </alternativeName>
</protein>
<keyword evidence="6 20" id="KW-0812">Transmembrane</keyword>
<dbReference type="SMART" id="SM00457">
    <property type="entry name" value="MACPF"/>
    <property type="match status" value="1"/>
</dbReference>
<feature type="compositionally biased region" description="Polar residues" evidence="19">
    <location>
        <begin position="717"/>
        <end position="727"/>
    </location>
</feature>
<evidence type="ECO:0000256" key="6">
    <source>
        <dbReference type="ARBA" id="ARBA00022692"/>
    </source>
</evidence>
<proteinExistence type="inferred from homology"/>
<feature type="region of interest" description="Disordered" evidence="19">
    <location>
        <begin position="703"/>
        <end position="727"/>
    </location>
</feature>
<dbReference type="GO" id="GO:0050829">
    <property type="term" value="P:defense response to Gram-negative bacterium"/>
    <property type="evidence" value="ECO:0007669"/>
    <property type="project" value="Ensembl"/>
</dbReference>
<evidence type="ECO:0000256" key="11">
    <source>
        <dbReference type="ARBA" id="ARBA00023130"/>
    </source>
</evidence>
<evidence type="ECO:0000256" key="14">
    <source>
        <dbReference type="ARBA" id="ARBA00023180"/>
    </source>
</evidence>
<evidence type="ECO:0000256" key="13">
    <source>
        <dbReference type="ARBA" id="ARBA00023157"/>
    </source>
</evidence>
<comment type="function">
    <text evidence="18">Pore-forming protein involved in both innate and adaptive immunity. Plays a central role in antigen cross-presentation in dendritic cells by forming a pore in antigen-containing compartments, thereby promoting delivery of antigens for cross-presentation. Also involved in innate immune response following bacterial infection; shows antibacterial activity against a wide spectrum of Gram-positive, Gram-negative and acid-fast bacteria. Reduces the viability of the intracytosolic pathogen L.monocytogenes by inhibiting acidification of the phagocytic vacuole of host cells which restricts bacterial translocation from the vacuole to the cytosol. Required for the antibacterial activity of reactive oxygen species and nitric oxide.</text>
</comment>
<dbReference type="PANTHER" id="PTHR31463">
    <property type="entry name" value="MACROPHAGE-EXPRESSED GENE 1 PROTEIN"/>
    <property type="match status" value="1"/>
</dbReference>
<evidence type="ECO:0000256" key="3">
    <source>
        <dbReference type="ARBA" id="ARBA00021365"/>
    </source>
</evidence>
<keyword evidence="8" id="KW-0832">Ubl conjugation</keyword>
<keyword evidence="13" id="KW-1015">Disulfide bond</keyword>
<dbReference type="Pfam" id="PF01823">
    <property type="entry name" value="MACPF"/>
    <property type="match status" value="1"/>
</dbReference>
<evidence type="ECO:0000256" key="5">
    <source>
        <dbReference type="ARBA" id="ARBA00022588"/>
    </source>
</evidence>
<evidence type="ECO:0000256" key="8">
    <source>
        <dbReference type="ARBA" id="ARBA00022843"/>
    </source>
</evidence>
<keyword evidence="24" id="KW-1185">Reference proteome</keyword>
<reference evidence="23" key="1">
    <citation type="submission" date="2025-08" db="UniProtKB">
        <authorList>
            <consortium name="Ensembl"/>
        </authorList>
    </citation>
    <scope>IDENTIFICATION</scope>
</reference>
<feature type="transmembrane region" description="Helical" evidence="20">
    <location>
        <begin position="663"/>
        <end position="683"/>
    </location>
</feature>
<keyword evidence="9" id="KW-0391">Immunity</keyword>
<keyword evidence="7 21" id="KW-0732">Signal</keyword>
<feature type="signal peptide" evidence="21">
    <location>
        <begin position="1"/>
        <end position="26"/>
    </location>
</feature>
<dbReference type="PANTHER" id="PTHR31463:SF4">
    <property type="entry name" value="MACROPHAGE-EXPRESSED GENE 1 PROTEIN"/>
    <property type="match status" value="1"/>
</dbReference>
<name>A0A8C0J6P5_CHEAB</name>
<keyword evidence="5" id="KW-0399">Innate immunity</keyword>
<comment type="function">
    <text evidence="17">Pore-forming protein that plays a central role in antigen cross-presentation in dendritic cells by mediating delivery of antigens for cross-presentation. Dendritic cells bridge innate and adaptive immunity by capturing exogenous antigens on MHC class-I molecules and presenting them to naive CD8(+) T-cells. Acts by forming a pore in antigen-containing compartments, promoting the release of antigens into the cytosol, enabling generation of MHCI:peptide complexes and T-cell priming.</text>
</comment>
<dbReference type="InterPro" id="IPR039707">
    <property type="entry name" value="MPEG1"/>
</dbReference>
<dbReference type="GeneTree" id="ENSGT00390000008048"/>
<dbReference type="Ensembl" id="ENSCABT00000030624.1">
    <property type="protein sequence ID" value="ENSCABP00000027953.1"/>
    <property type="gene ID" value="ENSCABG00000020549.1"/>
</dbReference>
<evidence type="ECO:0000256" key="10">
    <source>
        <dbReference type="ARBA" id="ARBA00022989"/>
    </source>
</evidence>
<evidence type="ECO:0000256" key="7">
    <source>
        <dbReference type="ARBA" id="ARBA00022729"/>
    </source>
</evidence>
<feature type="chain" id="PRO_5034813406" description="Macrophage-expressed gene 1 protein" evidence="21">
    <location>
        <begin position="27"/>
        <end position="727"/>
    </location>
</feature>
<evidence type="ECO:0000256" key="17">
    <source>
        <dbReference type="ARBA" id="ARBA00045657"/>
    </source>
</evidence>
<evidence type="ECO:0000313" key="23">
    <source>
        <dbReference type="Ensembl" id="ENSCABP00000027953.1"/>
    </source>
</evidence>
<dbReference type="GO" id="GO:0022829">
    <property type="term" value="F:wide pore channel activity"/>
    <property type="evidence" value="ECO:0007669"/>
    <property type="project" value="Ensembl"/>
</dbReference>
<dbReference type="GO" id="GO:0050830">
    <property type="term" value="P:defense response to Gram-positive bacterium"/>
    <property type="evidence" value="ECO:0007669"/>
    <property type="project" value="Ensembl"/>
</dbReference>
<evidence type="ECO:0000256" key="4">
    <source>
        <dbReference type="ARBA" id="ARBA00022452"/>
    </source>
</evidence>
<dbReference type="GO" id="GO:0045087">
    <property type="term" value="P:innate immune response"/>
    <property type="evidence" value="ECO:0007669"/>
    <property type="project" value="UniProtKB-KW"/>
</dbReference>
<comment type="similarity">
    <text evidence="2">Belongs to the MPEG1 family.</text>
</comment>